<name>A0A8D5UIK0_9BACL</name>
<dbReference type="InterPro" id="IPR001460">
    <property type="entry name" value="PCN-bd_Tpept"/>
</dbReference>
<keyword evidence="6" id="KW-0645">Protease</keyword>
<dbReference type="GO" id="GO:0006508">
    <property type="term" value="P:proteolysis"/>
    <property type="evidence" value="ECO:0007669"/>
    <property type="project" value="UniProtKB-KW"/>
</dbReference>
<dbReference type="GO" id="GO:0009252">
    <property type="term" value="P:peptidoglycan biosynthetic process"/>
    <property type="evidence" value="ECO:0007669"/>
    <property type="project" value="UniProtKB-KW"/>
</dbReference>
<evidence type="ECO:0000256" key="16">
    <source>
        <dbReference type="ARBA" id="ARBA00049902"/>
    </source>
</evidence>
<dbReference type="Pfam" id="PF00905">
    <property type="entry name" value="Transpeptidase"/>
    <property type="match status" value="1"/>
</dbReference>
<evidence type="ECO:0000313" key="19">
    <source>
        <dbReference type="EMBL" id="BCU83368.1"/>
    </source>
</evidence>
<comment type="similarity">
    <text evidence="3">In the N-terminal section; belongs to the glycosyltransferase 51 family.</text>
</comment>
<dbReference type="Gene3D" id="1.10.3810.10">
    <property type="entry name" value="Biosynthetic peptidoglycan transglycosylase-like"/>
    <property type="match status" value="1"/>
</dbReference>
<organism evidence="19 20">
    <name type="scientific">Polycladomyces abyssicola</name>
    <dbReference type="NCBI Taxonomy" id="1125966"/>
    <lineage>
        <taxon>Bacteria</taxon>
        <taxon>Bacillati</taxon>
        <taxon>Bacillota</taxon>
        <taxon>Bacilli</taxon>
        <taxon>Bacillales</taxon>
        <taxon>Thermoactinomycetaceae</taxon>
        <taxon>Polycladomyces</taxon>
    </lineage>
</organism>
<dbReference type="Proteomes" id="UP000677436">
    <property type="component" value="Chromosome"/>
</dbReference>
<sequence length="658" mass="73408">MLLRVFRWFGLLLITGSALLLFTILYLKSKPLPPPEISMTTKIVDENGRVIDQLDDGEHRDPIRLSHIPRSLVAATLAAEDQSFYRHWGFSLKGIARAAWINLKEHRLAQGASTITQQLARNLYLTQDRTWSRKLKEAALTAQLELHYSKNEILEMYLNKIYYGHGAYGIQRAAKIYFGKPVGQLTLAESAMLAGIPRGPAFYSPFEHPERAKRRQRAILDTMAKRGFVQRAEAEEAKREPIVLAGKPPSENAASAPYFRDYIVKTAITQLGLDEELVHHGGLTITTTINLKMQKAAEQAVKQYVGNKKGLQAALISIEPKTGYIRAMVGGKSYRESQYNRVFAKRQPGSSFKPILYLAALQNGYTPLTRIESRPTAFTYQGKTYAPQNFGGSYANRPITLREAIARSDNIYAVTTHFRIGLDHLVQTARRLGVRSPLRAVPSLALGTYAVSPFEMGQVYATLANGGVRNPPTGILKIVDANGQVLYQHQPRPSQTVPAAPTFVLTHLLESVFDSGGTAHRVKQMLSRPMAGKTGSTNWDGWLSGYTPELATTVWVGYDRQRTLPHRDARLSQYIWGAYMLDALKKRPPVLFHPPNGVKGVYVDPDTDALATDTCPHPVLEYFVAGTEPKEPCPVHPSTSTDGQESPSIWDRIMQWFQ</sequence>
<feature type="domain" description="Glycosyl transferase family 51" evidence="18">
    <location>
        <begin position="48"/>
        <end position="223"/>
    </location>
</feature>
<dbReference type="RefSeq" id="WP_212773590.1">
    <property type="nucleotide sequence ID" value="NZ_AP024601.1"/>
</dbReference>
<dbReference type="GO" id="GO:0009002">
    <property type="term" value="F:serine-type D-Ala-D-Ala carboxypeptidase activity"/>
    <property type="evidence" value="ECO:0007669"/>
    <property type="project" value="UniProtKB-EC"/>
</dbReference>
<evidence type="ECO:0000256" key="12">
    <source>
        <dbReference type="ARBA" id="ARBA00023136"/>
    </source>
</evidence>
<dbReference type="PANTHER" id="PTHR32282:SF11">
    <property type="entry name" value="PENICILLIN-BINDING PROTEIN 1B"/>
    <property type="match status" value="1"/>
</dbReference>
<dbReference type="AlphaFoldDB" id="A0A8D5UIK0"/>
<dbReference type="GO" id="GO:0008658">
    <property type="term" value="F:penicillin binding"/>
    <property type="evidence" value="ECO:0007669"/>
    <property type="project" value="InterPro"/>
</dbReference>
<dbReference type="GO" id="GO:0071555">
    <property type="term" value="P:cell wall organization"/>
    <property type="evidence" value="ECO:0007669"/>
    <property type="project" value="UniProtKB-KW"/>
</dbReference>
<dbReference type="InterPro" id="IPR023346">
    <property type="entry name" value="Lysozyme-like_dom_sf"/>
</dbReference>
<evidence type="ECO:0000256" key="8">
    <source>
        <dbReference type="ARBA" id="ARBA00022679"/>
    </source>
</evidence>
<dbReference type="Gene3D" id="3.40.710.10">
    <property type="entry name" value="DD-peptidase/beta-lactamase superfamily"/>
    <property type="match status" value="1"/>
</dbReference>
<reference evidence="19" key="2">
    <citation type="journal article" date="2021" name="Microbiol. Resour. Announc.">
        <title>Complete Genome Sequence of Polycladomyces abyssicola JIR-001T, Isolated from Hemipelagic Sediment in Deep Seawater.</title>
        <authorList>
            <person name="Tsubouchi T."/>
            <person name="Kaneko Y."/>
        </authorList>
    </citation>
    <scope>NUCLEOTIDE SEQUENCE</scope>
    <source>
        <strain evidence="19">JIR-001</strain>
    </source>
</reference>
<keyword evidence="10" id="KW-0133">Cell shape</keyword>
<feature type="domain" description="Penicillin-binding protein transpeptidase" evidence="17">
    <location>
        <begin position="318"/>
        <end position="559"/>
    </location>
</feature>
<keyword evidence="14" id="KW-0961">Cell wall biogenesis/degradation</keyword>
<dbReference type="KEGG" id="pabs:JIR001_31510"/>
<comment type="catalytic activity">
    <reaction evidence="15">
        <text>Preferential cleavage: (Ac)2-L-Lys-D-Ala-|-D-Ala. Also transpeptidation of peptidyl-alanyl moieties that are N-acyl substituents of D-alanine.</text>
        <dbReference type="EC" id="3.4.16.4"/>
    </reaction>
</comment>
<dbReference type="InterPro" id="IPR036950">
    <property type="entry name" value="PBP_transglycosylase"/>
</dbReference>
<keyword evidence="12" id="KW-0472">Membrane</keyword>
<evidence type="ECO:0000256" key="7">
    <source>
        <dbReference type="ARBA" id="ARBA00022676"/>
    </source>
</evidence>
<keyword evidence="8" id="KW-0808">Transferase</keyword>
<evidence type="ECO:0000256" key="10">
    <source>
        <dbReference type="ARBA" id="ARBA00022960"/>
    </source>
</evidence>
<dbReference type="InterPro" id="IPR001264">
    <property type="entry name" value="Glyco_trans_51"/>
</dbReference>
<protein>
    <submittedName>
        <fullName evidence="19">Penicillin-binding protein</fullName>
    </submittedName>
</protein>
<dbReference type="GO" id="GO:0008955">
    <property type="term" value="F:peptidoglycan glycosyltransferase activity"/>
    <property type="evidence" value="ECO:0007669"/>
    <property type="project" value="UniProtKB-EC"/>
</dbReference>
<dbReference type="NCBIfam" id="TIGR02074">
    <property type="entry name" value="PBP_1a_fam"/>
    <property type="match status" value="1"/>
</dbReference>
<evidence type="ECO:0000256" key="11">
    <source>
        <dbReference type="ARBA" id="ARBA00022984"/>
    </source>
</evidence>
<dbReference type="InterPro" id="IPR012338">
    <property type="entry name" value="Beta-lactam/transpept-like"/>
</dbReference>
<keyword evidence="11" id="KW-0573">Peptidoglycan synthesis</keyword>
<dbReference type="Pfam" id="PF00912">
    <property type="entry name" value="Transgly"/>
    <property type="match status" value="1"/>
</dbReference>
<evidence type="ECO:0000256" key="3">
    <source>
        <dbReference type="ARBA" id="ARBA00007739"/>
    </source>
</evidence>
<evidence type="ECO:0000259" key="18">
    <source>
        <dbReference type="Pfam" id="PF00912"/>
    </source>
</evidence>
<comment type="catalytic activity">
    <reaction evidence="16">
        <text>[GlcNAc-(1-&gt;4)-Mur2Ac(oyl-L-Ala-gamma-D-Glu-L-Lys-D-Ala-D-Ala)](n)-di-trans,octa-cis-undecaprenyl diphosphate + beta-D-GlcNAc-(1-&gt;4)-Mur2Ac(oyl-L-Ala-gamma-D-Glu-L-Lys-D-Ala-D-Ala)-di-trans,octa-cis-undecaprenyl diphosphate = [GlcNAc-(1-&gt;4)-Mur2Ac(oyl-L-Ala-gamma-D-Glu-L-Lys-D-Ala-D-Ala)](n+1)-di-trans,octa-cis-undecaprenyl diphosphate + di-trans,octa-cis-undecaprenyl diphosphate + H(+)</text>
        <dbReference type="Rhea" id="RHEA:23708"/>
        <dbReference type="Rhea" id="RHEA-COMP:9602"/>
        <dbReference type="Rhea" id="RHEA-COMP:9603"/>
        <dbReference type="ChEBI" id="CHEBI:15378"/>
        <dbReference type="ChEBI" id="CHEBI:58405"/>
        <dbReference type="ChEBI" id="CHEBI:60033"/>
        <dbReference type="ChEBI" id="CHEBI:78435"/>
        <dbReference type="EC" id="2.4.99.28"/>
    </reaction>
</comment>
<evidence type="ECO:0000256" key="2">
    <source>
        <dbReference type="ARBA" id="ARBA00007090"/>
    </source>
</evidence>
<keyword evidence="5" id="KW-0121">Carboxypeptidase</keyword>
<dbReference type="SUPFAM" id="SSF53955">
    <property type="entry name" value="Lysozyme-like"/>
    <property type="match status" value="1"/>
</dbReference>
<accession>A0A8D5UIK0</accession>
<evidence type="ECO:0000256" key="15">
    <source>
        <dbReference type="ARBA" id="ARBA00034000"/>
    </source>
</evidence>
<evidence type="ECO:0000256" key="9">
    <source>
        <dbReference type="ARBA" id="ARBA00022801"/>
    </source>
</evidence>
<keyword evidence="4" id="KW-1003">Cell membrane</keyword>
<keyword evidence="9" id="KW-0378">Hydrolase</keyword>
<evidence type="ECO:0000256" key="13">
    <source>
        <dbReference type="ARBA" id="ARBA00023268"/>
    </source>
</evidence>
<dbReference type="SUPFAM" id="SSF56601">
    <property type="entry name" value="beta-lactamase/transpeptidase-like"/>
    <property type="match status" value="1"/>
</dbReference>
<dbReference type="GO" id="GO:0005886">
    <property type="term" value="C:plasma membrane"/>
    <property type="evidence" value="ECO:0007669"/>
    <property type="project" value="UniProtKB-SubCell"/>
</dbReference>
<evidence type="ECO:0000256" key="5">
    <source>
        <dbReference type="ARBA" id="ARBA00022645"/>
    </source>
</evidence>
<dbReference type="PANTHER" id="PTHR32282">
    <property type="entry name" value="BINDING PROTEIN TRANSPEPTIDASE, PUTATIVE-RELATED"/>
    <property type="match status" value="1"/>
</dbReference>
<evidence type="ECO:0000256" key="4">
    <source>
        <dbReference type="ARBA" id="ARBA00022475"/>
    </source>
</evidence>
<reference evidence="19" key="1">
    <citation type="journal article" date="2013" name="Int. J. Syst. Evol. Microbiol.">
        <title>Polycladomyces abyssicola gen. nov., sp. nov., a thermophilic filamentous bacterium isolated from hemipelagic sediment.</title>
        <authorList>
            <person name="Tsubouchi T."/>
            <person name="Shimane Y."/>
            <person name="Mori K."/>
            <person name="Usui K."/>
            <person name="Hiraki T."/>
            <person name="Tame A."/>
            <person name="Uematsu K."/>
            <person name="Maruyama T."/>
            <person name="Hatada Y."/>
        </authorList>
    </citation>
    <scope>NUCLEOTIDE SEQUENCE</scope>
    <source>
        <strain evidence="19">JIR-001</strain>
    </source>
</reference>
<evidence type="ECO:0000256" key="1">
    <source>
        <dbReference type="ARBA" id="ARBA00004236"/>
    </source>
</evidence>
<keyword evidence="20" id="KW-1185">Reference proteome</keyword>
<dbReference type="InterPro" id="IPR050396">
    <property type="entry name" value="Glycosyltr_51/Transpeptidase"/>
</dbReference>
<comment type="subcellular location">
    <subcellularLocation>
        <location evidence="1">Cell membrane</location>
    </subcellularLocation>
</comment>
<dbReference type="GO" id="GO:0008360">
    <property type="term" value="P:regulation of cell shape"/>
    <property type="evidence" value="ECO:0007669"/>
    <property type="project" value="UniProtKB-KW"/>
</dbReference>
<gene>
    <name evidence="19" type="ORF">JIR001_31510</name>
</gene>
<evidence type="ECO:0000259" key="17">
    <source>
        <dbReference type="Pfam" id="PF00905"/>
    </source>
</evidence>
<evidence type="ECO:0000256" key="6">
    <source>
        <dbReference type="ARBA" id="ARBA00022670"/>
    </source>
</evidence>
<dbReference type="EMBL" id="AP024601">
    <property type="protein sequence ID" value="BCU83368.1"/>
    <property type="molecule type" value="Genomic_DNA"/>
</dbReference>
<proteinExistence type="inferred from homology"/>
<keyword evidence="7" id="KW-0328">Glycosyltransferase</keyword>
<comment type="similarity">
    <text evidence="2">In the C-terminal section; belongs to the transpeptidase family.</text>
</comment>
<evidence type="ECO:0000256" key="14">
    <source>
        <dbReference type="ARBA" id="ARBA00023316"/>
    </source>
</evidence>
<keyword evidence="13" id="KW-0511">Multifunctional enzyme</keyword>
<evidence type="ECO:0000313" key="20">
    <source>
        <dbReference type="Proteomes" id="UP000677436"/>
    </source>
</evidence>
<dbReference type="GO" id="GO:0030288">
    <property type="term" value="C:outer membrane-bounded periplasmic space"/>
    <property type="evidence" value="ECO:0007669"/>
    <property type="project" value="TreeGrafter"/>
</dbReference>
<dbReference type="FunFam" id="1.10.3810.10:FF:000001">
    <property type="entry name" value="Penicillin-binding protein 1A"/>
    <property type="match status" value="1"/>
</dbReference>